<dbReference type="Proteomes" id="UP000001623">
    <property type="component" value="Chromosome"/>
</dbReference>
<proteinExistence type="predicted"/>
<dbReference type="KEGG" id="mop:Mesop_1232"/>
<organism evidence="2 3">
    <name type="scientific">Mesorhizobium opportunistum (strain LMG 24607 / HAMBI 3007 / WSM2075)</name>
    <dbReference type="NCBI Taxonomy" id="536019"/>
    <lineage>
        <taxon>Bacteria</taxon>
        <taxon>Pseudomonadati</taxon>
        <taxon>Pseudomonadota</taxon>
        <taxon>Alphaproteobacteria</taxon>
        <taxon>Hyphomicrobiales</taxon>
        <taxon>Phyllobacteriaceae</taxon>
        <taxon>Mesorhizobium</taxon>
    </lineage>
</organism>
<evidence type="ECO:0000313" key="2">
    <source>
        <dbReference type="EMBL" id="AEH85715.1"/>
    </source>
</evidence>
<dbReference type="AlphaFoldDB" id="F7YFH0"/>
<sequence>MKANSIALALSCGVLSACAASSAMRTSADTAIIQSSAAPVCGGIGAARVAEKQAAIETLKAGYDRYIIYNAAASNDIRVTQMPGSYQTQGSASVYGNTATFNANTQYVPGPTIVSGGHHQALGVKMFKDSQPGAAQALSARDTLGPDWQKLLKAGTVHTCT</sequence>
<accession>F7YFH0</accession>
<evidence type="ECO:0008006" key="4">
    <source>
        <dbReference type="Google" id="ProtNLM"/>
    </source>
</evidence>
<evidence type="ECO:0000313" key="3">
    <source>
        <dbReference type="Proteomes" id="UP000001623"/>
    </source>
</evidence>
<reference evidence="2 3" key="1">
    <citation type="submission" date="2010-10" db="EMBL/GenBank/DDBJ databases">
        <title>Complete sequence of Mesorhizobium opportunistum WSM2075.</title>
        <authorList>
            <consortium name="US DOE Joint Genome Institute"/>
            <person name="Lucas S."/>
            <person name="Copeland A."/>
            <person name="Lapidus A."/>
            <person name="Cheng J.-F."/>
            <person name="Bruce D."/>
            <person name="Goodwin L."/>
            <person name="Pitluck S."/>
            <person name="Chertkov O."/>
            <person name="Misra M."/>
            <person name="Detter J.C."/>
            <person name="Han C."/>
            <person name="Tapia R."/>
            <person name="Land M."/>
            <person name="Hauser L."/>
            <person name="Kyrpides N."/>
            <person name="Ovchinnikova G."/>
            <person name="Mavrommatis K.M."/>
            <person name="Tiwari R.P."/>
            <person name="Howieson J.G."/>
            <person name="O'Hara G.W."/>
            <person name="Nandasena K.G."/>
            <person name="Woyke T."/>
        </authorList>
    </citation>
    <scope>NUCLEOTIDE SEQUENCE [LARGE SCALE GENOMIC DNA]</scope>
    <source>
        <strain evidence="3">LMG 24607 / HAMBI 3007 / WSM2075</strain>
    </source>
</reference>
<dbReference type="HOGENOM" id="CLU_1904705_0_0_5"/>
<dbReference type="PROSITE" id="PS51257">
    <property type="entry name" value="PROKAR_LIPOPROTEIN"/>
    <property type="match status" value="1"/>
</dbReference>
<dbReference type="RefSeq" id="WP_013892452.1">
    <property type="nucleotide sequence ID" value="NC_015675.1"/>
</dbReference>
<feature type="signal peptide" evidence="1">
    <location>
        <begin position="1"/>
        <end position="19"/>
    </location>
</feature>
<protein>
    <recommendedName>
        <fullName evidence="4">Lipoprotein</fullName>
    </recommendedName>
</protein>
<evidence type="ECO:0000256" key="1">
    <source>
        <dbReference type="SAM" id="SignalP"/>
    </source>
</evidence>
<keyword evidence="1" id="KW-0732">Signal</keyword>
<gene>
    <name evidence="2" type="ordered locus">Mesop_1232</name>
</gene>
<dbReference type="eggNOG" id="ENOG50339N8">
    <property type="taxonomic scope" value="Bacteria"/>
</dbReference>
<dbReference type="EMBL" id="CP002279">
    <property type="protein sequence ID" value="AEH85715.1"/>
    <property type="molecule type" value="Genomic_DNA"/>
</dbReference>
<feature type="chain" id="PRO_5003366643" description="Lipoprotein" evidence="1">
    <location>
        <begin position="20"/>
        <end position="161"/>
    </location>
</feature>
<name>F7YFH0_MESOW</name>